<evidence type="ECO:0000313" key="4">
    <source>
        <dbReference type="Proteomes" id="UP000191135"/>
    </source>
</evidence>
<reference evidence="3 4" key="1">
    <citation type="submission" date="2017-03" db="EMBL/GenBank/DDBJ databases">
        <title>Foreign affairs: Plasmid Transfer between Roseobacters and Rhizobia.</title>
        <authorList>
            <person name="Bartling P."/>
            <person name="Bunk B."/>
            <person name="Overmann J."/>
            <person name="Brinkmann H."/>
            <person name="Petersen J."/>
        </authorList>
    </citation>
    <scope>NUCLEOTIDE SEQUENCE [LARGE SCALE GENOMIC DNA]</scope>
    <source>
        <strain evidence="3 4">MACL11</strain>
    </source>
</reference>
<dbReference type="KEGG" id="mmed:Mame_01304"/>
<keyword evidence="2" id="KW-0812">Transmembrane</keyword>
<proteinExistence type="predicted"/>
<keyword evidence="4" id="KW-1185">Reference proteome</keyword>
<accession>A0A1U9YZ87</accession>
<dbReference type="AlphaFoldDB" id="A0A1U9YZ87"/>
<dbReference type="EMBL" id="CP020330">
    <property type="protein sequence ID" value="AQZ50672.1"/>
    <property type="molecule type" value="Genomic_DNA"/>
</dbReference>
<protein>
    <submittedName>
        <fullName evidence="3">Uncharacterized protein</fullName>
    </submittedName>
</protein>
<organism evidence="3 4">
    <name type="scientific">Martelella mediterranea DSM 17316</name>
    <dbReference type="NCBI Taxonomy" id="1122214"/>
    <lineage>
        <taxon>Bacteria</taxon>
        <taxon>Pseudomonadati</taxon>
        <taxon>Pseudomonadota</taxon>
        <taxon>Alphaproteobacteria</taxon>
        <taxon>Hyphomicrobiales</taxon>
        <taxon>Aurantimonadaceae</taxon>
        <taxon>Martelella</taxon>
    </lineage>
</organism>
<feature type="compositionally biased region" description="Polar residues" evidence="1">
    <location>
        <begin position="1"/>
        <end position="25"/>
    </location>
</feature>
<dbReference type="STRING" id="1122214.Mame_01304"/>
<feature type="region of interest" description="Disordered" evidence="1">
    <location>
        <begin position="1"/>
        <end position="29"/>
    </location>
</feature>
<gene>
    <name evidence="3" type="ORF">Mame_01304</name>
</gene>
<feature type="region of interest" description="Disordered" evidence="1">
    <location>
        <begin position="59"/>
        <end position="80"/>
    </location>
</feature>
<keyword evidence="2" id="KW-1133">Transmembrane helix</keyword>
<dbReference type="Proteomes" id="UP000191135">
    <property type="component" value="Chromosome"/>
</dbReference>
<evidence type="ECO:0000256" key="2">
    <source>
        <dbReference type="SAM" id="Phobius"/>
    </source>
</evidence>
<keyword evidence="2" id="KW-0472">Membrane</keyword>
<dbReference type="RefSeq" id="WP_155122036.1">
    <property type="nucleotide sequence ID" value="NZ_AQWH01000011.1"/>
</dbReference>
<sequence>MIDPNKPNQTNEPDTGKSELSPNEARQSERGRGLIYVLGGGLVLALVVWAVMELFAPKGASPDVETVTEDAEQVAPATDQ</sequence>
<feature type="transmembrane region" description="Helical" evidence="2">
    <location>
        <begin position="33"/>
        <end position="52"/>
    </location>
</feature>
<evidence type="ECO:0000313" key="3">
    <source>
        <dbReference type="EMBL" id="AQZ50672.1"/>
    </source>
</evidence>
<evidence type="ECO:0000256" key="1">
    <source>
        <dbReference type="SAM" id="MobiDB-lite"/>
    </source>
</evidence>
<name>A0A1U9YZ87_9HYPH</name>